<organism evidence="2 3">
    <name type="scientific">Aspergillus leporis</name>
    <dbReference type="NCBI Taxonomy" id="41062"/>
    <lineage>
        <taxon>Eukaryota</taxon>
        <taxon>Fungi</taxon>
        <taxon>Dikarya</taxon>
        <taxon>Ascomycota</taxon>
        <taxon>Pezizomycotina</taxon>
        <taxon>Eurotiomycetes</taxon>
        <taxon>Eurotiomycetidae</taxon>
        <taxon>Eurotiales</taxon>
        <taxon>Aspergillaceae</taxon>
        <taxon>Aspergillus</taxon>
        <taxon>Aspergillus subgen. Circumdati</taxon>
    </lineage>
</organism>
<reference evidence="2 3" key="1">
    <citation type="submission" date="2019-04" db="EMBL/GenBank/DDBJ databases">
        <title>Friends and foes A comparative genomics study of 23 Aspergillus species from section Flavi.</title>
        <authorList>
            <consortium name="DOE Joint Genome Institute"/>
            <person name="Kjaerbolling I."/>
            <person name="Vesth T."/>
            <person name="Frisvad J.C."/>
            <person name="Nybo J.L."/>
            <person name="Theobald S."/>
            <person name="Kildgaard S."/>
            <person name="Isbrandt T."/>
            <person name="Kuo A."/>
            <person name="Sato A."/>
            <person name="Lyhne E.K."/>
            <person name="Kogle M.E."/>
            <person name="Wiebenga A."/>
            <person name="Kun R.S."/>
            <person name="Lubbers R.J."/>
            <person name="Makela M.R."/>
            <person name="Barry K."/>
            <person name="Chovatia M."/>
            <person name="Clum A."/>
            <person name="Daum C."/>
            <person name="Haridas S."/>
            <person name="He G."/>
            <person name="LaButti K."/>
            <person name="Lipzen A."/>
            <person name="Mondo S."/>
            <person name="Riley R."/>
            <person name="Salamov A."/>
            <person name="Simmons B.A."/>
            <person name="Magnuson J.K."/>
            <person name="Henrissat B."/>
            <person name="Mortensen U.H."/>
            <person name="Larsen T.O."/>
            <person name="Devries R.P."/>
            <person name="Grigoriev I.V."/>
            <person name="Machida M."/>
            <person name="Baker S.E."/>
            <person name="Andersen M.R."/>
        </authorList>
    </citation>
    <scope>NUCLEOTIDE SEQUENCE [LARGE SCALE GENOMIC DNA]</scope>
    <source>
        <strain evidence="2 3">CBS 151.66</strain>
    </source>
</reference>
<keyword evidence="3" id="KW-1185">Reference proteome</keyword>
<feature type="compositionally biased region" description="Basic and acidic residues" evidence="1">
    <location>
        <begin position="81"/>
        <end position="90"/>
    </location>
</feature>
<feature type="compositionally biased region" description="Basic and acidic residues" evidence="1">
    <location>
        <begin position="20"/>
        <end position="31"/>
    </location>
</feature>
<protein>
    <submittedName>
        <fullName evidence="2">Uncharacterized protein</fullName>
    </submittedName>
</protein>
<proteinExistence type="predicted"/>
<dbReference type="AlphaFoldDB" id="A0A5N5X8D7"/>
<dbReference type="EMBL" id="ML732182">
    <property type="protein sequence ID" value="KAB8076325.1"/>
    <property type="molecule type" value="Genomic_DNA"/>
</dbReference>
<evidence type="ECO:0000313" key="3">
    <source>
        <dbReference type="Proteomes" id="UP000326565"/>
    </source>
</evidence>
<evidence type="ECO:0000256" key="1">
    <source>
        <dbReference type="SAM" id="MobiDB-lite"/>
    </source>
</evidence>
<feature type="region of interest" description="Disordered" evidence="1">
    <location>
        <begin position="1"/>
        <end position="43"/>
    </location>
</feature>
<dbReference type="OrthoDB" id="2122308at2759"/>
<evidence type="ECO:0000313" key="2">
    <source>
        <dbReference type="EMBL" id="KAB8076325.1"/>
    </source>
</evidence>
<feature type="compositionally biased region" description="Polar residues" evidence="1">
    <location>
        <begin position="93"/>
        <end position="116"/>
    </location>
</feature>
<feature type="region of interest" description="Disordered" evidence="1">
    <location>
        <begin position="73"/>
        <end position="116"/>
    </location>
</feature>
<name>A0A5N5X8D7_9EURO</name>
<sequence>MAGPWKHLPRYFGKNSPVDSDPRKTKKDGGGKRNWGRSGDEVHDYNYTFTNTRRHSNSSTQGIADFKTKFETVEQEPVFEEGLHGPHDEESSVDGSQVTKIDSATSGTSDGISKTL</sequence>
<accession>A0A5N5X8D7</accession>
<dbReference type="Proteomes" id="UP000326565">
    <property type="component" value="Unassembled WGS sequence"/>
</dbReference>
<gene>
    <name evidence="2" type="ORF">BDV29DRAFT_189536</name>
</gene>